<protein>
    <submittedName>
        <fullName evidence="2">Uncharacterized protein</fullName>
    </submittedName>
</protein>
<reference evidence="2 3" key="1">
    <citation type="journal article" date="2022" name="Nat. Ecol. Evol.">
        <title>A masculinizing supergene underlies an exaggerated male reproductive morph in a spider.</title>
        <authorList>
            <person name="Hendrickx F."/>
            <person name="De Corte Z."/>
            <person name="Sonet G."/>
            <person name="Van Belleghem S.M."/>
            <person name="Kostlbacher S."/>
            <person name="Vangestel C."/>
        </authorList>
    </citation>
    <scope>NUCLEOTIDE SEQUENCE [LARGE SCALE GENOMIC DNA]</scope>
    <source>
        <strain evidence="2">W744_W776</strain>
    </source>
</reference>
<organism evidence="2 3">
    <name type="scientific">Oedothorax gibbosus</name>
    <dbReference type="NCBI Taxonomy" id="931172"/>
    <lineage>
        <taxon>Eukaryota</taxon>
        <taxon>Metazoa</taxon>
        <taxon>Ecdysozoa</taxon>
        <taxon>Arthropoda</taxon>
        <taxon>Chelicerata</taxon>
        <taxon>Arachnida</taxon>
        <taxon>Araneae</taxon>
        <taxon>Araneomorphae</taxon>
        <taxon>Entelegynae</taxon>
        <taxon>Araneoidea</taxon>
        <taxon>Linyphiidae</taxon>
        <taxon>Erigoninae</taxon>
        <taxon>Oedothorax</taxon>
    </lineage>
</organism>
<name>A0AAV6U917_9ARAC</name>
<evidence type="ECO:0000313" key="2">
    <source>
        <dbReference type="EMBL" id="KAG8180486.1"/>
    </source>
</evidence>
<keyword evidence="3" id="KW-1185">Reference proteome</keyword>
<proteinExistence type="predicted"/>
<dbReference type="EMBL" id="JAFNEN010000561">
    <property type="protein sequence ID" value="KAG8180486.1"/>
    <property type="molecule type" value="Genomic_DNA"/>
</dbReference>
<dbReference type="AlphaFoldDB" id="A0AAV6U917"/>
<dbReference type="Proteomes" id="UP000827092">
    <property type="component" value="Unassembled WGS sequence"/>
</dbReference>
<accession>A0AAV6U917</accession>
<comment type="caution">
    <text evidence="2">The sequence shown here is derived from an EMBL/GenBank/DDBJ whole genome shotgun (WGS) entry which is preliminary data.</text>
</comment>
<sequence length="107" mass="12060">MANFNPLSGHDSRKRGGTKTEKKGPKKRSNSVRIDRSVGHQTIFHSRHLWHSTIRSIFVIPFTGNGDKPGYPSHLDSNAALKERNLSSDVGIEHLFRTSIPIRVRCD</sequence>
<feature type="region of interest" description="Disordered" evidence="1">
    <location>
        <begin position="1"/>
        <end position="39"/>
    </location>
</feature>
<evidence type="ECO:0000313" key="3">
    <source>
        <dbReference type="Proteomes" id="UP000827092"/>
    </source>
</evidence>
<gene>
    <name evidence="2" type="ORF">JTE90_026645</name>
</gene>
<evidence type="ECO:0000256" key="1">
    <source>
        <dbReference type="SAM" id="MobiDB-lite"/>
    </source>
</evidence>